<name>A0A371BHR7_9SPHN</name>
<keyword evidence="3" id="KW-1185">Reference proteome</keyword>
<evidence type="ECO:0008006" key="4">
    <source>
        <dbReference type="Google" id="ProtNLM"/>
    </source>
</evidence>
<dbReference type="InterPro" id="IPR045500">
    <property type="entry name" value="DUF6491"/>
</dbReference>
<evidence type="ECO:0000313" key="2">
    <source>
        <dbReference type="EMBL" id="RDV07047.1"/>
    </source>
</evidence>
<dbReference type="OrthoDB" id="7428974at2"/>
<accession>A0A371BHR7</accession>
<keyword evidence="1" id="KW-0732">Signal</keyword>
<organism evidence="2 3">
    <name type="scientific">Sphingorhabdus pulchriflava</name>
    <dbReference type="NCBI Taxonomy" id="2292257"/>
    <lineage>
        <taxon>Bacteria</taxon>
        <taxon>Pseudomonadati</taxon>
        <taxon>Pseudomonadota</taxon>
        <taxon>Alphaproteobacteria</taxon>
        <taxon>Sphingomonadales</taxon>
        <taxon>Sphingomonadaceae</taxon>
        <taxon>Sphingorhabdus</taxon>
    </lineage>
</organism>
<dbReference type="Pfam" id="PF20101">
    <property type="entry name" value="DUF6491"/>
    <property type="match status" value="1"/>
</dbReference>
<reference evidence="3" key="1">
    <citation type="submission" date="2018-08" db="EMBL/GenBank/DDBJ databases">
        <authorList>
            <person name="Kim S.-J."/>
            <person name="Jung G.-Y."/>
        </authorList>
    </citation>
    <scope>NUCLEOTIDE SEQUENCE [LARGE SCALE GENOMIC DNA]</scope>
    <source>
        <strain evidence="3">GY_G</strain>
    </source>
</reference>
<feature type="chain" id="PRO_5016811839" description="Beta/Gamma crystallin" evidence="1">
    <location>
        <begin position="21"/>
        <end position="145"/>
    </location>
</feature>
<comment type="caution">
    <text evidence="2">The sequence shown here is derived from an EMBL/GenBank/DDBJ whole genome shotgun (WGS) entry which is preliminary data.</text>
</comment>
<proteinExistence type="predicted"/>
<feature type="signal peptide" evidence="1">
    <location>
        <begin position="1"/>
        <end position="20"/>
    </location>
</feature>
<dbReference type="AlphaFoldDB" id="A0A371BHR7"/>
<gene>
    <name evidence="2" type="ORF">DXH95_06590</name>
</gene>
<sequence>MMPKHCLSAIAAALVLTATAAPAYAGKAKGWEEYGVDASIAFPNHGGIRNFEANEERGLWIEDRQRRWYYAKFIGNCRGIDYANGIAFDTRGSSSFDRFGAIAVNGDYCLIESLVTAEKPLPRKERLKLRKDVRAEAQKAVAPKD</sequence>
<evidence type="ECO:0000313" key="3">
    <source>
        <dbReference type="Proteomes" id="UP000263833"/>
    </source>
</evidence>
<dbReference type="EMBL" id="QRGP01000001">
    <property type="protein sequence ID" value="RDV07047.1"/>
    <property type="molecule type" value="Genomic_DNA"/>
</dbReference>
<protein>
    <recommendedName>
        <fullName evidence="4">Beta/Gamma crystallin</fullName>
    </recommendedName>
</protein>
<dbReference type="RefSeq" id="WP_115548592.1">
    <property type="nucleotide sequence ID" value="NZ_QRGP01000001.1"/>
</dbReference>
<evidence type="ECO:0000256" key="1">
    <source>
        <dbReference type="SAM" id="SignalP"/>
    </source>
</evidence>
<dbReference type="Proteomes" id="UP000263833">
    <property type="component" value="Unassembled WGS sequence"/>
</dbReference>